<name>A0A4Y2VS57_ARAVE</name>
<comment type="caution">
    <text evidence="1">The sequence shown here is derived from an EMBL/GenBank/DDBJ whole genome shotgun (WGS) entry which is preliminary data.</text>
</comment>
<protein>
    <submittedName>
        <fullName evidence="1">Uncharacterized protein</fullName>
    </submittedName>
</protein>
<accession>A0A4Y2VS57</accession>
<dbReference type="Proteomes" id="UP000499080">
    <property type="component" value="Unassembled WGS sequence"/>
</dbReference>
<proteinExistence type="predicted"/>
<evidence type="ECO:0000313" key="2">
    <source>
        <dbReference type="Proteomes" id="UP000499080"/>
    </source>
</evidence>
<gene>
    <name evidence="1" type="ORF">AVEN_127038_1</name>
</gene>
<evidence type="ECO:0000313" key="1">
    <source>
        <dbReference type="EMBL" id="GBO26597.1"/>
    </source>
</evidence>
<organism evidence="1 2">
    <name type="scientific">Araneus ventricosus</name>
    <name type="common">Orbweaver spider</name>
    <name type="synonym">Epeira ventricosa</name>
    <dbReference type="NCBI Taxonomy" id="182803"/>
    <lineage>
        <taxon>Eukaryota</taxon>
        <taxon>Metazoa</taxon>
        <taxon>Ecdysozoa</taxon>
        <taxon>Arthropoda</taxon>
        <taxon>Chelicerata</taxon>
        <taxon>Arachnida</taxon>
        <taxon>Araneae</taxon>
        <taxon>Araneomorphae</taxon>
        <taxon>Entelegynae</taxon>
        <taxon>Araneoidea</taxon>
        <taxon>Araneidae</taxon>
        <taxon>Araneus</taxon>
    </lineage>
</organism>
<dbReference type="EMBL" id="BGPR01049596">
    <property type="protein sequence ID" value="GBO26597.1"/>
    <property type="molecule type" value="Genomic_DNA"/>
</dbReference>
<reference evidence="1 2" key="1">
    <citation type="journal article" date="2019" name="Sci. Rep.">
        <title>Orb-weaving spider Araneus ventricosus genome elucidates the spidroin gene catalogue.</title>
        <authorList>
            <person name="Kono N."/>
            <person name="Nakamura H."/>
            <person name="Ohtoshi R."/>
            <person name="Moran D.A.P."/>
            <person name="Shinohara A."/>
            <person name="Yoshida Y."/>
            <person name="Fujiwara M."/>
            <person name="Mori M."/>
            <person name="Tomita M."/>
            <person name="Arakawa K."/>
        </authorList>
    </citation>
    <scope>NUCLEOTIDE SEQUENCE [LARGE SCALE GENOMIC DNA]</scope>
</reference>
<keyword evidence="2" id="KW-1185">Reference proteome</keyword>
<dbReference type="AlphaFoldDB" id="A0A4Y2VS57"/>
<sequence length="102" mass="11459">MDSHSRNVRMEIKNEDFLPVEFQNVIVENSDSIIISLIFFSTCVRSMRESLGETNPAGFLYNSPAALATLITRPLDLRSSGRKAFVTRMVPIKLTSMTSSIF</sequence>